<evidence type="ECO:0000256" key="7">
    <source>
        <dbReference type="ARBA" id="ARBA00023125"/>
    </source>
</evidence>
<dbReference type="SUPFAM" id="SSF50249">
    <property type="entry name" value="Nucleic acid-binding proteins"/>
    <property type="match status" value="4"/>
</dbReference>
<evidence type="ECO:0000256" key="10">
    <source>
        <dbReference type="SAM" id="MobiDB-lite"/>
    </source>
</evidence>
<feature type="non-terminal residue" evidence="15">
    <location>
        <position position="1"/>
    </location>
</feature>
<dbReference type="Proteomes" id="UP000326458">
    <property type="component" value="Unassembled WGS sequence"/>
</dbReference>
<dbReference type="CDD" id="cd04475">
    <property type="entry name" value="RPA1_DBD_B"/>
    <property type="match status" value="1"/>
</dbReference>
<evidence type="ECO:0000259" key="11">
    <source>
        <dbReference type="Pfam" id="PF01336"/>
    </source>
</evidence>
<gene>
    <name evidence="15" type="ORF">FD754_018324</name>
</gene>
<feature type="domain" description="Replication protein A OB" evidence="14">
    <location>
        <begin position="288"/>
        <end position="385"/>
    </location>
</feature>
<keyword evidence="5 9" id="KW-0863">Zinc-finger</keyword>
<evidence type="ECO:0000313" key="16">
    <source>
        <dbReference type="Proteomes" id="UP000326458"/>
    </source>
</evidence>
<evidence type="ECO:0000256" key="8">
    <source>
        <dbReference type="ARBA" id="ARBA00023242"/>
    </source>
</evidence>
<dbReference type="Pfam" id="PF01336">
    <property type="entry name" value="tRNA_anti-codon"/>
    <property type="match status" value="1"/>
</dbReference>
<dbReference type="AlphaFoldDB" id="A0A5N3UX96"/>
<keyword evidence="8 9" id="KW-0539">Nucleus</keyword>
<dbReference type="Pfam" id="PF16900">
    <property type="entry name" value="REPA_OB_2"/>
    <property type="match status" value="1"/>
</dbReference>
<dbReference type="InterPro" id="IPR012340">
    <property type="entry name" value="NA-bd_OB-fold"/>
</dbReference>
<dbReference type="PANTHER" id="PTHR47165">
    <property type="entry name" value="OS03G0429900 PROTEIN"/>
    <property type="match status" value="1"/>
</dbReference>
<dbReference type="Pfam" id="PF08646">
    <property type="entry name" value="Rep_fac-A_C"/>
    <property type="match status" value="1"/>
</dbReference>
<comment type="subunit">
    <text evidence="9">Component of the heterotrimeric canonical replication protein A complex (RPA).</text>
</comment>
<dbReference type="GO" id="GO:0008270">
    <property type="term" value="F:zinc ion binding"/>
    <property type="evidence" value="ECO:0007669"/>
    <property type="project" value="UniProtKB-KW"/>
</dbReference>
<dbReference type="GO" id="GO:0006260">
    <property type="term" value="P:DNA replication"/>
    <property type="evidence" value="ECO:0007669"/>
    <property type="project" value="UniProtKB-KW"/>
</dbReference>
<evidence type="ECO:0000256" key="9">
    <source>
        <dbReference type="RuleBase" id="RU364130"/>
    </source>
</evidence>
<dbReference type="FunFam" id="2.40.50.140:FF:000041">
    <property type="entry name" value="Replication protein A subunit"/>
    <property type="match status" value="1"/>
</dbReference>
<dbReference type="Gene3D" id="2.40.50.140">
    <property type="entry name" value="Nucleic acid-binding proteins"/>
    <property type="match status" value="4"/>
</dbReference>
<evidence type="ECO:0000256" key="2">
    <source>
        <dbReference type="ARBA" id="ARBA00005690"/>
    </source>
</evidence>
<dbReference type="Pfam" id="PF04057">
    <property type="entry name" value="Rep-A_N"/>
    <property type="match status" value="1"/>
</dbReference>
<keyword evidence="16" id="KW-1185">Reference proteome</keyword>
<dbReference type="FunFam" id="2.40.50.140:FF:000117">
    <property type="entry name" value="Replication protein A subunit"/>
    <property type="match status" value="1"/>
</dbReference>
<dbReference type="EMBL" id="VCEA01000003">
    <property type="protein sequence ID" value="KAB0341398.1"/>
    <property type="molecule type" value="Genomic_DNA"/>
</dbReference>
<dbReference type="InterPro" id="IPR013955">
    <property type="entry name" value="Rep_factor-A_C"/>
</dbReference>
<evidence type="ECO:0000256" key="1">
    <source>
        <dbReference type="ARBA" id="ARBA00004322"/>
    </source>
</evidence>
<dbReference type="FunFam" id="2.40.50.140:FF:000064">
    <property type="entry name" value="Replication protein A subunit"/>
    <property type="match status" value="1"/>
</dbReference>
<dbReference type="NCBIfam" id="TIGR00617">
    <property type="entry name" value="rpa1"/>
    <property type="match status" value="1"/>
</dbReference>
<evidence type="ECO:0000256" key="3">
    <source>
        <dbReference type="ARBA" id="ARBA00022705"/>
    </source>
</evidence>
<proteinExistence type="inferred from homology"/>
<dbReference type="InterPro" id="IPR031657">
    <property type="entry name" value="REPA_OB_2"/>
</dbReference>
<dbReference type="GO" id="GO:0000228">
    <property type="term" value="C:nuclear chromosome"/>
    <property type="evidence" value="ECO:0007669"/>
    <property type="project" value="UniProtKB-ARBA"/>
</dbReference>
<dbReference type="GO" id="GO:0006310">
    <property type="term" value="P:DNA recombination"/>
    <property type="evidence" value="ECO:0007669"/>
    <property type="project" value="InterPro"/>
</dbReference>
<dbReference type="InterPro" id="IPR007199">
    <property type="entry name" value="Rep_factor-A_N"/>
</dbReference>
<evidence type="ECO:0000256" key="5">
    <source>
        <dbReference type="ARBA" id="ARBA00022771"/>
    </source>
</evidence>
<evidence type="ECO:0000256" key="6">
    <source>
        <dbReference type="ARBA" id="ARBA00022833"/>
    </source>
</evidence>
<feature type="compositionally biased region" description="Polar residues" evidence="10">
    <location>
        <begin position="124"/>
        <end position="138"/>
    </location>
</feature>
<dbReference type="InterPro" id="IPR047192">
    <property type="entry name" value="Euk_RPA1_DBD_C"/>
</dbReference>
<evidence type="ECO:0000313" key="15">
    <source>
        <dbReference type="EMBL" id="KAB0341398.1"/>
    </source>
</evidence>
<dbReference type="GO" id="GO:0006281">
    <property type="term" value="P:DNA repair"/>
    <property type="evidence" value="ECO:0007669"/>
    <property type="project" value="InterPro"/>
</dbReference>
<reference evidence="15 16" key="1">
    <citation type="submission" date="2019-06" db="EMBL/GenBank/DDBJ databases">
        <title>Discovery of a novel chromosome fission-fusion reversal in muntjac.</title>
        <authorList>
            <person name="Mudd A.B."/>
            <person name="Bredeson J.V."/>
            <person name="Baum R."/>
            <person name="Hockemeyer D."/>
            <person name="Rokhsar D.S."/>
        </authorList>
    </citation>
    <scope>NUCLEOTIDE SEQUENCE [LARGE SCALE GENOMIC DNA]</scope>
    <source>
        <strain evidence="15">UTSW_UCB_Mm</strain>
        <tissue evidence="15">Fibroblast cell line</tissue>
    </source>
</reference>
<evidence type="ECO:0000259" key="14">
    <source>
        <dbReference type="Pfam" id="PF16900"/>
    </source>
</evidence>
<comment type="subcellular location">
    <subcellularLocation>
        <location evidence="1">Nucleus</location>
        <location evidence="1">PML body</location>
    </subcellularLocation>
</comment>
<evidence type="ECO:0000259" key="13">
    <source>
        <dbReference type="Pfam" id="PF08646"/>
    </source>
</evidence>
<accession>A0A5N3UX96</accession>
<feature type="domain" description="Replication factor A C-terminal" evidence="13">
    <location>
        <begin position="444"/>
        <end position="531"/>
    </location>
</feature>
<comment type="caution">
    <text evidence="15">The sequence shown here is derived from an EMBL/GenBank/DDBJ whole genome shotgun (WGS) entry which is preliminary data.</text>
</comment>
<keyword evidence="3 9" id="KW-0235">DNA replication</keyword>
<keyword evidence="6 9" id="KW-0862">Zinc</keyword>
<feature type="domain" description="OB" evidence="11">
    <location>
        <begin position="180"/>
        <end position="261"/>
    </location>
</feature>
<feature type="domain" description="Replication factor-A protein 1 N-terminal" evidence="12">
    <location>
        <begin position="1"/>
        <end position="87"/>
    </location>
</feature>
<evidence type="ECO:0000259" key="12">
    <source>
        <dbReference type="Pfam" id="PF04057"/>
    </source>
</evidence>
<dbReference type="CDD" id="cd04476">
    <property type="entry name" value="RPA1_DBD_C"/>
    <property type="match status" value="1"/>
</dbReference>
<feature type="region of interest" description="Disordered" evidence="10">
    <location>
        <begin position="96"/>
        <end position="138"/>
    </location>
</feature>
<name>A0A5N3UX96_MUNMU</name>
<protein>
    <recommendedName>
        <fullName evidence="9">Replication protein A subunit</fullName>
    </recommendedName>
</protein>
<sequence>GDASTKPTLQATNTRPIATGNSPPCYGLLTSDGLNTLSSFMLATQLNPLGEARLPSSCICQDNRFTVNTLKDGRRVAILMELEVLKSAEAVGSKIGNPMPYNEGHGQQPVFPPPVSAASPPTCRPQQQKGSPGAASTASKAFGASKTFGKAGSASQVSSSGGTQAKVAPIASLTPHQSKWTICAHVTNKSQIRTWSNSRGEGKLFSIELVDESGEIRATAFSEQADKFFPLTDVNKVYYFSKGTLKITNKQFTAVKNDYEMTFNNETSVVPCEDGHHLPTVQFDFTGIGDLESKSKDSLVDIIRICKNYEDVTKIIVKSNNREVLKRNIYLMDMSGKVVNATLWGDNADKFDGSRQSVMAIKGARVSDFGGRSLSVLSSSTMIVNPDIPEAYKLRGWFDSEGQTLDGISISDLKSGGAGGSNTNWKTLYEVKSENLGQGNKPDYFSSVATVVYLHKENCMYQACPTQDCNKKVIDRQNRLYRREKCDSEFPNFKYRMILSVNVDFQENQWVTCFQKSAEAILGQTFEEVFQNASFRSFTFRIRATVVDVKPVDHRGYGRRLVVNIRRNAAM</sequence>
<feature type="region of interest" description="Disordered" evidence="10">
    <location>
        <begin position="1"/>
        <end position="22"/>
    </location>
</feature>
<comment type="function">
    <text evidence="9">As part of the heterotrimeric replication protein A complex (RPA/RP-A), binds and stabilizes single-stranded DNA intermediates, that form during DNA replication or upon DNA stress. It prevents their reannealing and in parallel, recruits and activates different proteins and complexes involved in DNA metabolism. Thereby, it plays an essential role both in DNA replication and the cellular response to DNA damage.</text>
</comment>
<organism evidence="15 16">
    <name type="scientific">Muntiacus muntjak</name>
    <name type="common">Barking deer</name>
    <name type="synonym">Indian muntjac</name>
    <dbReference type="NCBI Taxonomy" id="9888"/>
    <lineage>
        <taxon>Eukaryota</taxon>
        <taxon>Metazoa</taxon>
        <taxon>Chordata</taxon>
        <taxon>Craniata</taxon>
        <taxon>Vertebrata</taxon>
        <taxon>Euteleostomi</taxon>
        <taxon>Mammalia</taxon>
        <taxon>Eutheria</taxon>
        <taxon>Laurasiatheria</taxon>
        <taxon>Artiodactyla</taxon>
        <taxon>Ruminantia</taxon>
        <taxon>Pecora</taxon>
        <taxon>Cervidae</taxon>
        <taxon>Muntiacinae</taxon>
        <taxon>Muntiacus</taxon>
    </lineage>
</organism>
<dbReference type="InterPro" id="IPR004591">
    <property type="entry name" value="Rfa1"/>
</dbReference>
<dbReference type="CDD" id="cd04474">
    <property type="entry name" value="RPA1_DBD_A"/>
    <property type="match status" value="1"/>
</dbReference>
<dbReference type="InterPro" id="IPR004365">
    <property type="entry name" value="NA-bd_OB_tRNA"/>
</dbReference>
<keyword evidence="4 9" id="KW-0479">Metal-binding</keyword>
<dbReference type="FunFam" id="2.40.50.140:FF:000090">
    <property type="entry name" value="Replication protein A subunit"/>
    <property type="match status" value="1"/>
</dbReference>
<dbReference type="GO" id="GO:0003677">
    <property type="term" value="F:DNA binding"/>
    <property type="evidence" value="ECO:0007669"/>
    <property type="project" value="UniProtKB-KW"/>
</dbReference>
<dbReference type="PANTHER" id="PTHR47165:SF4">
    <property type="entry name" value="OS03G0429900 PROTEIN"/>
    <property type="match status" value="1"/>
</dbReference>
<dbReference type="GO" id="GO:0016605">
    <property type="term" value="C:PML body"/>
    <property type="evidence" value="ECO:0007669"/>
    <property type="project" value="UniProtKB-SubCell"/>
</dbReference>
<comment type="similarity">
    <text evidence="2 9">Belongs to the replication factor A protein 1 family.</text>
</comment>
<keyword evidence="7 9" id="KW-0238">DNA-binding</keyword>
<evidence type="ECO:0000256" key="4">
    <source>
        <dbReference type="ARBA" id="ARBA00022723"/>
    </source>
</evidence>